<dbReference type="PANTHER" id="PTHR12151:SF25">
    <property type="entry name" value="LINALOOL DEHYDRATASE_ISOMERASE DOMAIN-CONTAINING PROTEIN"/>
    <property type="match status" value="1"/>
</dbReference>
<dbReference type="RefSeq" id="WP_270896264.1">
    <property type="nucleotide sequence ID" value="NZ_JBHSPF010000015.1"/>
</dbReference>
<dbReference type="Gene3D" id="3.40.30.10">
    <property type="entry name" value="Glutaredoxin"/>
    <property type="match status" value="1"/>
</dbReference>
<evidence type="ECO:0000313" key="5">
    <source>
        <dbReference type="Proteomes" id="UP001596143"/>
    </source>
</evidence>
<sequence>MRRHLFVGTFLFFITLVSGCGWMYQLGASEEEAGKDVTEANMYVQPFSYTNQDNETVTNEDLKGKYWLANMVFTRCPTVCNLMTPNMLNMQGKAAEEGLDIQFVSFTVDPEFDDPEQLKIYGENYGADFSNWHFLTGYSFEEIKQFSEESFRSIVEKAPEQEDIIHATSFFLVDPNGQVIRSFDGTNNDTDPFIEEIKELMNE</sequence>
<dbReference type="PROSITE" id="PS51257">
    <property type="entry name" value="PROKAR_LIPOPROTEIN"/>
    <property type="match status" value="1"/>
</dbReference>
<name>A0ABW0U4Z9_9BACI</name>
<feature type="domain" description="Thioredoxin" evidence="3">
    <location>
        <begin position="38"/>
        <end position="202"/>
    </location>
</feature>
<dbReference type="PROSITE" id="PS51352">
    <property type="entry name" value="THIOREDOXIN_2"/>
    <property type="match status" value="1"/>
</dbReference>
<evidence type="ECO:0000256" key="2">
    <source>
        <dbReference type="ARBA" id="ARBA00023008"/>
    </source>
</evidence>
<accession>A0ABW0U4Z9</accession>
<comment type="similarity">
    <text evidence="1">Belongs to the SCO1/2 family.</text>
</comment>
<evidence type="ECO:0000256" key="1">
    <source>
        <dbReference type="ARBA" id="ARBA00010996"/>
    </source>
</evidence>
<dbReference type="CDD" id="cd02968">
    <property type="entry name" value="SCO"/>
    <property type="match status" value="1"/>
</dbReference>
<dbReference type="InterPro" id="IPR013766">
    <property type="entry name" value="Thioredoxin_domain"/>
</dbReference>
<evidence type="ECO:0000313" key="4">
    <source>
        <dbReference type="EMBL" id="MFC5627857.1"/>
    </source>
</evidence>
<keyword evidence="5" id="KW-1185">Reference proteome</keyword>
<evidence type="ECO:0000259" key="3">
    <source>
        <dbReference type="PROSITE" id="PS51352"/>
    </source>
</evidence>
<keyword evidence="2" id="KW-0186">Copper</keyword>
<protein>
    <submittedName>
        <fullName evidence="4">SCO family protein</fullName>
    </submittedName>
</protein>
<comment type="caution">
    <text evidence="4">The sequence shown here is derived from an EMBL/GenBank/DDBJ whole genome shotgun (WGS) entry which is preliminary data.</text>
</comment>
<dbReference type="InterPro" id="IPR036249">
    <property type="entry name" value="Thioredoxin-like_sf"/>
</dbReference>
<organism evidence="4 5">
    <name type="scientific">Aliibacillus thermotolerans</name>
    <dbReference type="NCBI Taxonomy" id="1834418"/>
    <lineage>
        <taxon>Bacteria</taxon>
        <taxon>Bacillati</taxon>
        <taxon>Bacillota</taxon>
        <taxon>Bacilli</taxon>
        <taxon>Bacillales</taxon>
        <taxon>Bacillaceae</taxon>
        <taxon>Aliibacillus</taxon>
    </lineage>
</organism>
<reference evidence="5" key="1">
    <citation type="journal article" date="2019" name="Int. J. Syst. Evol. Microbiol.">
        <title>The Global Catalogue of Microorganisms (GCM) 10K type strain sequencing project: providing services to taxonomists for standard genome sequencing and annotation.</title>
        <authorList>
            <consortium name="The Broad Institute Genomics Platform"/>
            <consortium name="The Broad Institute Genome Sequencing Center for Infectious Disease"/>
            <person name="Wu L."/>
            <person name="Ma J."/>
        </authorList>
    </citation>
    <scope>NUCLEOTIDE SEQUENCE [LARGE SCALE GENOMIC DNA]</scope>
    <source>
        <strain evidence="5">CGMCC 1.15790</strain>
    </source>
</reference>
<dbReference type="PANTHER" id="PTHR12151">
    <property type="entry name" value="ELECTRON TRANSPORT PROTIN SCO1/SENC FAMILY MEMBER"/>
    <property type="match status" value="1"/>
</dbReference>
<dbReference type="Pfam" id="PF02630">
    <property type="entry name" value="SCO1-SenC"/>
    <property type="match status" value="1"/>
</dbReference>
<proteinExistence type="inferred from homology"/>
<gene>
    <name evidence="4" type="ORF">ACFPTR_02975</name>
</gene>
<dbReference type="SUPFAM" id="SSF52833">
    <property type="entry name" value="Thioredoxin-like"/>
    <property type="match status" value="1"/>
</dbReference>
<dbReference type="Proteomes" id="UP001596143">
    <property type="component" value="Unassembled WGS sequence"/>
</dbReference>
<dbReference type="InterPro" id="IPR003782">
    <property type="entry name" value="SCO1/SenC"/>
</dbReference>
<dbReference type="EMBL" id="JBHSPF010000015">
    <property type="protein sequence ID" value="MFC5627857.1"/>
    <property type="molecule type" value="Genomic_DNA"/>
</dbReference>